<dbReference type="Gene3D" id="1.10.1130.10">
    <property type="entry name" value="Flavocytochrome C3, Chain A"/>
    <property type="match status" value="1"/>
</dbReference>
<dbReference type="EMBL" id="AP021861">
    <property type="protein sequence ID" value="BBO35318.1"/>
    <property type="molecule type" value="Genomic_DNA"/>
</dbReference>
<dbReference type="Pfam" id="PF13435">
    <property type="entry name" value="Cytochrome_C554"/>
    <property type="match status" value="1"/>
</dbReference>
<dbReference type="Proteomes" id="UP000326837">
    <property type="component" value="Chromosome"/>
</dbReference>
<feature type="chain" id="PRO_5025019345" description="Cytochrome c-552/4 domain-containing protein" evidence="1">
    <location>
        <begin position="23"/>
        <end position="348"/>
    </location>
</feature>
<protein>
    <recommendedName>
        <fullName evidence="2">Cytochrome c-552/4 domain-containing protein</fullName>
    </recommendedName>
</protein>
<dbReference type="InterPro" id="IPR023155">
    <property type="entry name" value="Cyt_c-552/4"/>
</dbReference>
<dbReference type="AlphaFoldDB" id="A0A5K7XFM7"/>
<name>A0A5K7XFM7_9BACT</name>
<evidence type="ECO:0000313" key="3">
    <source>
        <dbReference type="EMBL" id="BBO35318.1"/>
    </source>
</evidence>
<reference evidence="4" key="1">
    <citation type="submission" date="2019-10" db="EMBL/GenBank/DDBJ databases">
        <title>Lacipirellula parvula gen. nov., sp. nov., representing a lineage of planctomycetes widespread in freshwater anoxic habitats, and description of the family Lacipirellulaceae.</title>
        <authorList>
            <person name="Dedysh S.N."/>
            <person name="Kulichevskaya I.S."/>
            <person name="Beletsky A.V."/>
            <person name="Rakitin A.L."/>
            <person name="Mardanov A.V."/>
            <person name="Ivanova A.A."/>
            <person name="Saltykova V.X."/>
            <person name="Rijpstra W.I.C."/>
            <person name="Sinninghe Damste J.S."/>
            <person name="Ravin N.V."/>
        </authorList>
    </citation>
    <scope>NUCLEOTIDE SEQUENCE [LARGE SCALE GENOMIC DNA]</scope>
    <source>
        <strain evidence="4">PX69</strain>
    </source>
</reference>
<keyword evidence="1" id="KW-0732">Signal</keyword>
<sequence>MNRSAPTLAVLALLWFAQEARAAAPTPAPAADQPLSAAAAGFVQYDPAKVLGPDSCTKCHENEMLSWRETPHFATFETLHRMPEAKAIADRLGLRSVKRNDECTKCHFTVQEEHGRERVIAGVSCESCHGAGRDWIELHADYGGPTVTRAMESSEHRAERIEKSIAAGMNNPANLYLVARQCLACHTSPNERLVNVGGHAAGTPDFELVAWSLGKVRHNFLRSGGTVNAPSSPERLRVMYIVGVLADLEASLRATAAASQKSTFGIAAAQRAARQKRRLYEISQSVQNPHVTAALDAALGARLKLHNREAIIAAANEIGKQAYEFAATADGAQLSAIDPLLPTPAQYK</sequence>
<evidence type="ECO:0000256" key="1">
    <source>
        <dbReference type="SAM" id="SignalP"/>
    </source>
</evidence>
<dbReference type="RefSeq" id="WP_152100723.1">
    <property type="nucleotide sequence ID" value="NZ_AP021861.1"/>
</dbReference>
<dbReference type="KEGG" id="lpav:PLANPX_4930"/>
<keyword evidence="4" id="KW-1185">Reference proteome</keyword>
<accession>A0A5K7XFM7</accession>
<feature type="domain" description="Cytochrome c-552/4" evidence="2">
    <location>
        <begin position="56"/>
        <end position="130"/>
    </location>
</feature>
<organism evidence="3 4">
    <name type="scientific">Lacipirellula parvula</name>
    <dbReference type="NCBI Taxonomy" id="2650471"/>
    <lineage>
        <taxon>Bacteria</taxon>
        <taxon>Pseudomonadati</taxon>
        <taxon>Planctomycetota</taxon>
        <taxon>Planctomycetia</taxon>
        <taxon>Pirellulales</taxon>
        <taxon>Lacipirellulaceae</taxon>
        <taxon>Lacipirellula</taxon>
    </lineage>
</organism>
<gene>
    <name evidence="3" type="ORF">PLANPX_4930</name>
</gene>
<dbReference type="SUPFAM" id="SSF48695">
    <property type="entry name" value="Multiheme cytochromes"/>
    <property type="match status" value="1"/>
</dbReference>
<evidence type="ECO:0000259" key="2">
    <source>
        <dbReference type="Pfam" id="PF13435"/>
    </source>
</evidence>
<feature type="signal peptide" evidence="1">
    <location>
        <begin position="1"/>
        <end position="22"/>
    </location>
</feature>
<evidence type="ECO:0000313" key="4">
    <source>
        <dbReference type="Proteomes" id="UP000326837"/>
    </source>
</evidence>
<proteinExistence type="predicted"/>
<dbReference type="InterPro" id="IPR036280">
    <property type="entry name" value="Multihaem_cyt_sf"/>
</dbReference>